<sequence length="547" mass="59420">MDPQSQLTDFNLDPLLSTTSLPNTAHNFEDLSQWDDFLGPGDARAEADTRTYESVPSNANEIDLRSVVDETRDKLRELQQAFAKHVSESEAHRNFSNQNLESVKSKVKNLEIRVVRHHGPRDSISPAPTPLSPLPSTDPTQAQLSQDQPPISTNHGIMFSATASRPLSQSNTENTDSETQPKDDDQSSVLALSLDVNVDVSRFLSQCRARSASSTPQARNLSPMATEHARQLKTVKKDYLVELIMDIYSLRVDFHVLTPMGQNEAQPNVVLQFVDTETPSASNRKGTPAPETPLAQTATSAPTPSSSHLTVPNHQRGKLPTPSRTASPSTPTALSADPATFVTLGRTLPSSLASPTPAPSQTIPTNSMSKRRPFPPAGVSAPQLDMHTIVEQSTQGRRKSSIQSTSSIPTSGQASATTSTTQARTRQKRKTPGSDTSTAVIPASAGQPQPQMMPQTHMVPIQSYAPSNSNMTIGMAQNAVAPFYGMQPPPQQQQYMSPHMNVVSHQFLVPPEDQAHMLGPAFEGPPQKRQRYDPNQQYFNYGGPSSS</sequence>
<protein>
    <submittedName>
        <fullName evidence="3">Uncharacterized protein</fullName>
    </submittedName>
</protein>
<proteinExistence type="predicted"/>
<evidence type="ECO:0000313" key="3">
    <source>
        <dbReference type="EMBL" id="KAJ3479885.1"/>
    </source>
</evidence>
<keyword evidence="4" id="KW-1185">Reference proteome</keyword>
<evidence type="ECO:0000256" key="2">
    <source>
        <dbReference type="SAM" id="MobiDB-lite"/>
    </source>
</evidence>
<accession>A0AAD5YFX8</accession>
<feature type="compositionally biased region" description="Polar residues" evidence="2">
    <location>
        <begin position="533"/>
        <end position="547"/>
    </location>
</feature>
<evidence type="ECO:0000256" key="1">
    <source>
        <dbReference type="SAM" id="Coils"/>
    </source>
</evidence>
<name>A0AAD5YFX8_9APHY</name>
<evidence type="ECO:0000313" key="4">
    <source>
        <dbReference type="Proteomes" id="UP001212997"/>
    </source>
</evidence>
<feature type="compositionally biased region" description="Low complexity" evidence="2">
    <location>
        <begin position="292"/>
        <end position="307"/>
    </location>
</feature>
<feature type="compositionally biased region" description="Low complexity" evidence="2">
    <location>
        <begin position="320"/>
        <end position="340"/>
    </location>
</feature>
<dbReference type="AlphaFoldDB" id="A0AAD5YFX8"/>
<feature type="compositionally biased region" description="Low complexity" evidence="2">
    <location>
        <begin position="401"/>
        <end position="424"/>
    </location>
</feature>
<gene>
    <name evidence="3" type="ORF">NLI96_g8745</name>
</gene>
<organism evidence="3 4">
    <name type="scientific">Meripilus lineatus</name>
    <dbReference type="NCBI Taxonomy" id="2056292"/>
    <lineage>
        <taxon>Eukaryota</taxon>
        <taxon>Fungi</taxon>
        <taxon>Dikarya</taxon>
        <taxon>Basidiomycota</taxon>
        <taxon>Agaricomycotina</taxon>
        <taxon>Agaricomycetes</taxon>
        <taxon>Polyporales</taxon>
        <taxon>Meripilaceae</taxon>
        <taxon>Meripilus</taxon>
    </lineage>
</organism>
<feature type="compositionally biased region" description="Polar residues" evidence="2">
    <location>
        <begin position="141"/>
        <end position="178"/>
    </location>
</feature>
<dbReference type="EMBL" id="JANAWD010000409">
    <property type="protein sequence ID" value="KAJ3479885.1"/>
    <property type="molecule type" value="Genomic_DNA"/>
</dbReference>
<comment type="caution">
    <text evidence="3">The sequence shown here is derived from an EMBL/GenBank/DDBJ whole genome shotgun (WGS) entry which is preliminary data.</text>
</comment>
<feature type="region of interest" description="Disordered" evidence="2">
    <location>
        <begin position="515"/>
        <end position="547"/>
    </location>
</feature>
<feature type="region of interest" description="Disordered" evidence="2">
    <location>
        <begin position="117"/>
        <end position="187"/>
    </location>
</feature>
<feature type="region of interest" description="Disordered" evidence="2">
    <location>
        <begin position="278"/>
        <end position="451"/>
    </location>
</feature>
<dbReference type="Proteomes" id="UP001212997">
    <property type="component" value="Unassembled WGS sequence"/>
</dbReference>
<reference evidence="3" key="1">
    <citation type="submission" date="2022-07" db="EMBL/GenBank/DDBJ databases">
        <title>Genome Sequence of Physisporinus lineatus.</title>
        <authorList>
            <person name="Buettner E."/>
        </authorList>
    </citation>
    <scope>NUCLEOTIDE SEQUENCE</scope>
    <source>
        <strain evidence="3">VT162</strain>
    </source>
</reference>
<feature type="coiled-coil region" evidence="1">
    <location>
        <begin position="68"/>
        <end position="113"/>
    </location>
</feature>
<keyword evidence="1" id="KW-0175">Coiled coil</keyword>